<evidence type="ECO:0000256" key="3">
    <source>
        <dbReference type="SAM" id="Phobius"/>
    </source>
</evidence>
<keyword evidence="3" id="KW-1133">Transmembrane helix</keyword>
<proteinExistence type="predicted"/>
<keyword evidence="1" id="KW-0175">Coiled coil</keyword>
<feature type="region of interest" description="Disordered" evidence="2">
    <location>
        <begin position="446"/>
        <end position="475"/>
    </location>
</feature>
<evidence type="ECO:0000256" key="2">
    <source>
        <dbReference type="SAM" id="MobiDB-lite"/>
    </source>
</evidence>
<name>M8C8A6_AEGTA</name>
<evidence type="ECO:0000256" key="4">
    <source>
        <dbReference type="SAM" id="SignalP"/>
    </source>
</evidence>
<sequence length="1111" mass="125887">MKSPFRLRAAPFVSALVLLLLALVPSLEAAEPTTPGTRTRKLGRDAGSSVFSLFNMKPQSKFWTESVMRTEFDDLEGSKSRDSINIGLLNFTRADSVIAMWPLSWQQVLLHGNVANYMNLAEVDSIYFSIPVNFIFMGFDGKGGHEFKLGPEELERWFTKIDHIFEHTRIPPVGEVLSPFYKTTVKRLKKYDLPLVSHVNHNFSVHAIHMGEDIMSVFEHAVKVLSRREDLTDPSENGASIWQVDSDQMEHVFSTLVDHLQIQEAYNIFILNPKPIEKSTQYGYRKGFSESEINLLRENKTLQARILQSKRDPKLYLDIEKGVNKRPLYENHPLSSFSWTTTDNVDMGDWSKQCKEALSGFELLKAGKSKEDIIYDKAVQILHGAKDELHDVLESALMSSDLKGLHAECLTDIWVGRNRSTTFKMFATKAFSLRAKEKALGLRSIHGKSQWRQRGRRHETHGNQARRTGHLAGKNTPETKVMHMNAQKERKQTNDRTGLVTRFAFVDLTAGPFSWGPAVGGDGVRTELTLPNVAKTVGAVAVYRELLDIHWALFSFQRITGKQAGFGNPVTSPIPAELLDIHWALFSFQRITGKQAGFGNPVTSPIPAGKLFECLLRGFQAFIGTKGLLLRALTHLHEVTEEEAEESLQDTIRERFSSVGEDYHAVDILLAEIDVYELFAFKHCMKRRVQLALCKELDQRMHELKNELEGYNSGDSEEINKKKALDALKRMENWNLFKDTSEEHHSYTVARDSFLAHLGSTLWGSMRHVVAPSVSHRAYHYYEKLSFQLYFVTQEKVRTIKQLPINVKSIRDGLSSLLLPSQKSMFTQHMLSLSEEPALMMAFSMARRAAAVPLLLVNGTYRSTVRTYLDSAILQHQLQKLSEQTALKGEHTNHRSTLEVPVFWFIHGEPLLLDKHYQAKALSNMVVVVQSDVDSWESHIQCNGRSILWDLRKPVKAAIAASAEYVSGLLPSHLAYSSAHETASEDWTWSVGCNPLSISSKAEQGFKIFKTKESVMVEKYNSVVNMWRRVAFMSRGLRYGDAVKLMSSLEEASNGFSHAVNSTISNLHPAKCARQRKIDVQLDMTTIPAFIVVFGLLWFLLRPRRPKPKIN</sequence>
<feature type="coiled-coil region" evidence="1">
    <location>
        <begin position="687"/>
        <end position="714"/>
    </location>
</feature>
<dbReference type="AlphaFoldDB" id="M8C8A6"/>
<organism evidence="5">
    <name type="scientific">Aegilops tauschii</name>
    <name type="common">Tausch's goatgrass</name>
    <name type="synonym">Aegilops squarrosa</name>
    <dbReference type="NCBI Taxonomy" id="37682"/>
    <lineage>
        <taxon>Eukaryota</taxon>
        <taxon>Viridiplantae</taxon>
        <taxon>Streptophyta</taxon>
        <taxon>Embryophyta</taxon>
        <taxon>Tracheophyta</taxon>
        <taxon>Spermatophyta</taxon>
        <taxon>Magnoliopsida</taxon>
        <taxon>Liliopsida</taxon>
        <taxon>Poales</taxon>
        <taxon>Poaceae</taxon>
        <taxon>BOP clade</taxon>
        <taxon>Pooideae</taxon>
        <taxon>Triticodae</taxon>
        <taxon>Triticeae</taxon>
        <taxon>Triticinae</taxon>
        <taxon>Aegilops</taxon>
    </lineage>
</organism>
<keyword evidence="3" id="KW-0472">Membrane</keyword>
<dbReference type="PANTHER" id="PTHR31515:SF2">
    <property type="entry name" value="TRANSMEMBRANE PROTEIN"/>
    <property type="match status" value="1"/>
</dbReference>
<feature type="signal peptide" evidence="4">
    <location>
        <begin position="1"/>
        <end position="29"/>
    </location>
</feature>
<evidence type="ECO:0000256" key="1">
    <source>
        <dbReference type="SAM" id="Coils"/>
    </source>
</evidence>
<feature type="compositionally biased region" description="Basic residues" evidence="2">
    <location>
        <begin position="446"/>
        <end position="459"/>
    </location>
</feature>
<protein>
    <submittedName>
        <fullName evidence="5">Uncharacterized protein</fullName>
    </submittedName>
</protein>
<dbReference type="EnsemblPlants" id="EMT30529">
    <property type="protein sequence ID" value="EMT30529"/>
    <property type="gene ID" value="F775_25894"/>
</dbReference>
<accession>M8C8A6</accession>
<dbReference type="PANTHER" id="PTHR31515">
    <property type="entry name" value="TRANSMEMBRANE PROTEIN-RELATED"/>
    <property type="match status" value="1"/>
</dbReference>
<feature type="transmembrane region" description="Helical" evidence="3">
    <location>
        <begin position="1082"/>
        <end position="1101"/>
    </location>
</feature>
<feature type="chain" id="PRO_5014584300" evidence="4">
    <location>
        <begin position="30"/>
        <end position="1111"/>
    </location>
</feature>
<reference evidence="5" key="1">
    <citation type="submission" date="2015-06" db="UniProtKB">
        <authorList>
            <consortium name="EnsemblPlants"/>
        </authorList>
    </citation>
    <scope>IDENTIFICATION</scope>
</reference>
<evidence type="ECO:0000313" key="5">
    <source>
        <dbReference type="EnsemblPlants" id="EMT30529"/>
    </source>
</evidence>
<keyword evidence="4" id="KW-0732">Signal</keyword>
<keyword evidence="3" id="KW-0812">Transmembrane</keyword>